<dbReference type="CDD" id="cd03811">
    <property type="entry name" value="GT4_GT28_WabH-like"/>
    <property type="match status" value="1"/>
</dbReference>
<comment type="caution">
    <text evidence="3">The sequence shown here is derived from an EMBL/GenBank/DDBJ whole genome shotgun (WGS) entry which is preliminary data.</text>
</comment>
<reference evidence="3" key="1">
    <citation type="submission" date="2023-03" db="EMBL/GenBank/DDBJ databases">
        <title>Bacterial isolates from washroom surfaces on a university campus.</title>
        <authorList>
            <person name="Holman D.B."/>
            <person name="Gzyl K.E."/>
            <person name="Taheri A.E."/>
        </authorList>
    </citation>
    <scope>NUCLEOTIDE SEQUENCE</scope>
    <source>
        <strain evidence="3">RD03</strain>
    </source>
</reference>
<feature type="domain" description="Glycosyltransferase subfamily 4-like N-terminal" evidence="2">
    <location>
        <begin position="62"/>
        <end position="157"/>
    </location>
</feature>
<dbReference type="PANTHER" id="PTHR45947:SF3">
    <property type="entry name" value="SULFOQUINOVOSYL TRANSFERASE SQD2"/>
    <property type="match status" value="1"/>
</dbReference>
<dbReference type="AlphaFoldDB" id="A0AAW6SMH8"/>
<organism evidence="3 4">
    <name type="scientific">Heyndrickxia oleronia</name>
    <dbReference type="NCBI Taxonomy" id="38875"/>
    <lineage>
        <taxon>Bacteria</taxon>
        <taxon>Bacillati</taxon>
        <taxon>Bacillota</taxon>
        <taxon>Bacilli</taxon>
        <taxon>Bacillales</taxon>
        <taxon>Bacillaceae</taxon>
        <taxon>Heyndrickxia</taxon>
    </lineage>
</organism>
<dbReference type="InterPro" id="IPR050194">
    <property type="entry name" value="Glycosyltransferase_grp1"/>
</dbReference>
<dbReference type="GO" id="GO:0016757">
    <property type="term" value="F:glycosyltransferase activity"/>
    <property type="evidence" value="ECO:0007669"/>
    <property type="project" value="InterPro"/>
</dbReference>
<dbReference type="RefSeq" id="WP_071975907.1">
    <property type="nucleotide sequence ID" value="NZ_JAROYP010000001.1"/>
</dbReference>
<dbReference type="Proteomes" id="UP001159179">
    <property type="component" value="Unassembled WGS sequence"/>
</dbReference>
<proteinExistence type="predicted"/>
<evidence type="ECO:0000313" key="3">
    <source>
        <dbReference type="EMBL" id="MDH5159348.1"/>
    </source>
</evidence>
<gene>
    <name evidence="3" type="ORF">P5X88_00250</name>
</gene>
<dbReference type="Pfam" id="PF00534">
    <property type="entry name" value="Glycos_transf_1"/>
    <property type="match status" value="1"/>
</dbReference>
<protein>
    <submittedName>
        <fullName evidence="3">Glycosyltransferase</fullName>
    </submittedName>
</protein>
<evidence type="ECO:0000259" key="1">
    <source>
        <dbReference type="Pfam" id="PF00534"/>
    </source>
</evidence>
<evidence type="ECO:0000313" key="4">
    <source>
        <dbReference type="Proteomes" id="UP001159179"/>
    </source>
</evidence>
<dbReference type="SUPFAM" id="SSF53756">
    <property type="entry name" value="UDP-Glycosyltransferase/glycogen phosphorylase"/>
    <property type="match status" value="1"/>
</dbReference>
<evidence type="ECO:0000259" key="2">
    <source>
        <dbReference type="Pfam" id="PF13439"/>
    </source>
</evidence>
<feature type="domain" description="Glycosyl transferase family 1" evidence="1">
    <location>
        <begin position="167"/>
        <end position="315"/>
    </location>
</feature>
<dbReference type="InterPro" id="IPR001296">
    <property type="entry name" value="Glyco_trans_1"/>
</dbReference>
<dbReference type="PANTHER" id="PTHR45947">
    <property type="entry name" value="SULFOQUINOVOSYL TRANSFERASE SQD2"/>
    <property type="match status" value="1"/>
</dbReference>
<accession>A0AAW6SMH8</accession>
<dbReference type="Pfam" id="PF13439">
    <property type="entry name" value="Glyco_transf_4"/>
    <property type="match status" value="1"/>
</dbReference>
<dbReference type="Gene3D" id="3.40.50.2000">
    <property type="entry name" value="Glycogen Phosphorylase B"/>
    <property type="match status" value="2"/>
</dbReference>
<dbReference type="InterPro" id="IPR028098">
    <property type="entry name" value="Glyco_trans_4-like_N"/>
</dbReference>
<sequence>MKTKVLHLLSSNSYSGAENVVCHIIDMFKDEIDMAYCSPIGTIKESLDEKNIDYLPLEKVSYIELKKVISSYKPDIIHAHDIRASVIAAQFSKKVPIISHLHGKFEEMTKLSVKSILYRLCIYRFRHIFAVSQSIIKDYYFSHTLAKKGSVLYNVVNEQALIELVKNEPKYNFDFIFLGRFSYPKNPKRLIKIIAMIVTRMPNATFVLIGSGNLLEETKLLAKELNVYKNITFTGYVKNPYPYLKSSKVMLMTSRTEGTPMCVLEAMLFGIPVISTAIDGIKEIIDHGSNGYYFYTDDEIVNQAIQLINNEELRKTKSIEVYKKGKVINNMESYRDKLFKIYRNNFFLNNEIKR</sequence>
<name>A0AAW6SMH8_9BACI</name>
<dbReference type="EMBL" id="JAROYP010000001">
    <property type="protein sequence ID" value="MDH5159348.1"/>
    <property type="molecule type" value="Genomic_DNA"/>
</dbReference>